<dbReference type="EMBL" id="NBNE01003929">
    <property type="protein sequence ID" value="OWZ06512.1"/>
    <property type="molecule type" value="Genomic_DNA"/>
</dbReference>
<accession>A0A225VMF2</accession>
<evidence type="ECO:0000313" key="2">
    <source>
        <dbReference type="EMBL" id="OWZ06512.1"/>
    </source>
</evidence>
<gene>
    <name evidence="2" type="ORF">PHMEG_00021226</name>
</gene>
<dbReference type="InterPro" id="IPR023780">
    <property type="entry name" value="Chromo_domain"/>
</dbReference>
<sequence length="232" mass="27009">MLGRNPSGVVERTAYEWWRKLQRDYSYAQACAEDLQRKAKRDRAITQTQNPVGSNQGGISVGDAVWLYIPKVQPGLSRKLAHLWHGPFRIAEVTDDFRVRLTIDDTGYRVNPWVHISRLKPRALFPKRPTVRTEIDDHDDLDAALLPENSWEVDNTNNEYEDEEVLDLRWSKRTRTSKRTREYLVKWKGYDEPDWVPLAQLSCGTLLYEFNQGAKARARFQAMQAGDDHPRL</sequence>
<protein>
    <recommendedName>
        <fullName evidence="1">Chromo domain-containing protein</fullName>
    </recommendedName>
</protein>
<proteinExistence type="predicted"/>
<dbReference type="Proteomes" id="UP000198211">
    <property type="component" value="Unassembled WGS sequence"/>
</dbReference>
<evidence type="ECO:0000259" key="1">
    <source>
        <dbReference type="PROSITE" id="PS50013"/>
    </source>
</evidence>
<dbReference type="InterPro" id="IPR000953">
    <property type="entry name" value="Chromo/chromo_shadow_dom"/>
</dbReference>
<organism evidence="2 3">
    <name type="scientific">Phytophthora megakarya</name>
    <dbReference type="NCBI Taxonomy" id="4795"/>
    <lineage>
        <taxon>Eukaryota</taxon>
        <taxon>Sar</taxon>
        <taxon>Stramenopiles</taxon>
        <taxon>Oomycota</taxon>
        <taxon>Peronosporomycetes</taxon>
        <taxon>Peronosporales</taxon>
        <taxon>Peronosporaceae</taxon>
        <taxon>Phytophthora</taxon>
    </lineage>
</organism>
<comment type="caution">
    <text evidence="2">The sequence shown here is derived from an EMBL/GenBank/DDBJ whole genome shotgun (WGS) entry which is preliminary data.</text>
</comment>
<dbReference type="PROSITE" id="PS50013">
    <property type="entry name" value="CHROMO_2"/>
    <property type="match status" value="1"/>
</dbReference>
<keyword evidence="3" id="KW-1185">Reference proteome</keyword>
<evidence type="ECO:0000313" key="3">
    <source>
        <dbReference type="Proteomes" id="UP000198211"/>
    </source>
</evidence>
<dbReference type="Pfam" id="PF00385">
    <property type="entry name" value="Chromo"/>
    <property type="match status" value="1"/>
</dbReference>
<name>A0A225VMF2_9STRA</name>
<dbReference type="SUPFAM" id="SSF54160">
    <property type="entry name" value="Chromo domain-like"/>
    <property type="match status" value="1"/>
</dbReference>
<dbReference type="Gene3D" id="2.40.50.40">
    <property type="match status" value="1"/>
</dbReference>
<reference evidence="3" key="1">
    <citation type="submission" date="2017-03" db="EMBL/GenBank/DDBJ databases">
        <title>Phytopthora megakarya and P. palmivora, two closely related causual agents of cacao black pod achieved similar genome size and gene model numbers by different mechanisms.</title>
        <authorList>
            <person name="Ali S."/>
            <person name="Shao J."/>
            <person name="Larry D.J."/>
            <person name="Kronmiller B."/>
            <person name="Shen D."/>
            <person name="Strem M.D."/>
            <person name="Melnick R.L."/>
            <person name="Guiltinan M.J."/>
            <person name="Tyler B.M."/>
            <person name="Meinhardt L.W."/>
            <person name="Bailey B.A."/>
        </authorList>
    </citation>
    <scope>NUCLEOTIDE SEQUENCE [LARGE SCALE GENOMIC DNA]</scope>
    <source>
        <strain evidence="3">zdho120</strain>
    </source>
</reference>
<dbReference type="AlphaFoldDB" id="A0A225VMF2"/>
<dbReference type="SMART" id="SM00298">
    <property type="entry name" value="CHROMO"/>
    <property type="match status" value="1"/>
</dbReference>
<dbReference type="InterPro" id="IPR016197">
    <property type="entry name" value="Chromo-like_dom_sf"/>
</dbReference>
<feature type="domain" description="Chromo" evidence="1">
    <location>
        <begin position="160"/>
        <end position="222"/>
    </location>
</feature>